<proteinExistence type="predicted"/>
<dbReference type="EMBL" id="HBFP01006651">
    <property type="protein sequence ID" value="CAD8820358.1"/>
    <property type="molecule type" value="Transcribed_RNA"/>
</dbReference>
<feature type="compositionally biased region" description="Basic and acidic residues" evidence="2">
    <location>
        <begin position="1009"/>
        <end position="1029"/>
    </location>
</feature>
<feature type="region of interest" description="Disordered" evidence="2">
    <location>
        <begin position="711"/>
        <end position="1353"/>
    </location>
</feature>
<feature type="compositionally biased region" description="Low complexity" evidence="2">
    <location>
        <begin position="994"/>
        <end position="1008"/>
    </location>
</feature>
<feature type="compositionally biased region" description="Low complexity" evidence="2">
    <location>
        <begin position="1098"/>
        <end position="1113"/>
    </location>
</feature>
<feature type="compositionally biased region" description="Polar residues" evidence="2">
    <location>
        <begin position="1118"/>
        <end position="1141"/>
    </location>
</feature>
<dbReference type="InterPro" id="IPR039918">
    <property type="entry name" value="PPP4R4"/>
</dbReference>
<feature type="compositionally biased region" description="Polar residues" evidence="2">
    <location>
        <begin position="878"/>
        <end position="888"/>
    </location>
</feature>
<dbReference type="InterPro" id="IPR021133">
    <property type="entry name" value="HEAT_type_2"/>
</dbReference>
<feature type="repeat" description="HEAT" evidence="1">
    <location>
        <begin position="206"/>
        <end position="244"/>
    </location>
</feature>
<feature type="compositionally biased region" description="Polar residues" evidence="2">
    <location>
        <begin position="1160"/>
        <end position="1200"/>
    </location>
</feature>
<dbReference type="Gene3D" id="1.25.10.10">
    <property type="entry name" value="Leucine-rich Repeat Variant"/>
    <property type="match status" value="1"/>
</dbReference>
<sequence length="1416" mass="152712">MADAGYSNVNESLPDGSLEWNEGFSEEAIYSVQKMADVLRKGPDEEREFVMFEMQQLMDHCLEVMLGTMLPVICELAHEWSVPVQFQVAEHLIQLVLIPLDNTLSWMIACAAFRAIGKAESVVPKDDLDAFFDLWSGVLCDAIAQLDLRALKPSGTEEKSSKQSAMLMKWVTTLQASRSVFLRKVCARMIGALAQQVHAQVTLKQLTPILHVLLNDDEPEVVIIALESLSFVAVTMPLSSVESLFWSSLLQAVNGDDPRLMTAALRTIAYICEKTRGPVDASGVRQFGVGSLAAEERLGKQLLPTVFIKQCEYAKAKASLDQRTVDDESYLLLEVVAEVFGELLFMISSHLTAGFRRIAIKAYGCMSTCNGPLIRRNCAFNLPGVALAFGSKFSSEMISLLDGFSRDSDLQTKKIISAGFHQSVKVLSQTGKVDKLYGILVVLLEDTAPQVRENIVEHLNETLAALATQNDNQLIQKRFVPIIVCLEYAPQQQWRFQKTLCEQLEMSQPLYTPTILLEQVLPLLNKMTTSTSMAGREAAITAIVKLVRTIQDAKARYEAHETYCRSLRNQSYRQRLLFVSAARVGFQLYSSAVFVSLFLDDVINLAFDKVSSVRICVARFLLYAAALHSDKRVLNACIRLRKDLDQDVKAIAEELRKALASAENISKKKMFLLEDQHKAEQEYYLWSTQPSETGSNSSGWSKFKLFKRSRQDSEQEALGSKTSLPENGSGGIGSSPRSASGNLEQIPGVRLPQAWSMSDDEKRKVKSEKNKAALVASSTPKINPPAVVGPPPSLQTRPPMYRSVSEKDQVAAKSPKENTSNPQPSAGPYIPNQVTFPGENPGKRSTSENADTGNNKGPEAMSNSVRKASSIPRKTPSDSETPNPRVFNTTTSSAASSSSGRAATKTAASENDPNSKQVPKITPPKQAATRAPTTTDSKSPGKAANVSSKSVKDANENDGSLVSKASISSSTSSKSQVSTKVASSSTKDGEKKPSGSSSKPEATSTSSSKAKDAESKKSKSPKESSRRSSDSAVTAAATASSASKPQTSSRKTESQIPTSQSRRAEGSSTTKTAPPTAVPLSGTKPTLSDPRAAEAVKKSSSSNTKQPSTSSRSAESAPKTTSSKVSAPSTKPSQPRQNPTVQSSTSASSLISSTSSQSSVKQPANSSRENTLVRKQSPSSDSMQKPQSMRDSAAPGTSSNVKKEAPRKPVALDDSMLKKSSIASTTSQSTSQSSQTSRRSKHPPPTPVQDLKNRESGSTGSPRDPISPTDDGTPWLEIEHQRLIDDSDDSLRQLRQPSFRSSRSASFQQRSLSSTKATPPPGRLPSPARPKGQMPRMASDPTSSRGKYAVTPVAPMRVSEAELARMKAGGATVRAPSRAPPVVKTGSGPVRVSNKAPTESTSSRAPAKPSTSRSNG</sequence>
<feature type="compositionally biased region" description="Pro residues" evidence="2">
    <location>
        <begin position="1318"/>
        <end position="1328"/>
    </location>
</feature>
<feature type="compositionally biased region" description="Basic and acidic residues" evidence="2">
    <location>
        <begin position="804"/>
        <end position="816"/>
    </location>
</feature>
<dbReference type="PANTHER" id="PTHR21467:SF0">
    <property type="entry name" value="SERINE_THREONINE-PROTEIN PHOSPHATASE 4 REGULATORY SUBUNIT 4"/>
    <property type="match status" value="1"/>
</dbReference>
<dbReference type="InterPro" id="IPR011989">
    <property type="entry name" value="ARM-like"/>
</dbReference>
<dbReference type="PANTHER" id="PTHR21467">
    <property type="entry name" value="PROTEIN PHOSPHATASE 4 REGULATORY SUBUNIT 4 PPP4R4"/>
    <property type="match status" value="1"/>
</dbReference>
<name>A0A7S1ES48_9RHOD</name>
<feature type="compositionally biased region" description="Low complexity" evidence="2">
    <location>
        <begin position="1142"/>
        <end position="1159"/>
    </location>
</feature>
<feature type="compositionally biased region" description="Low complexity" evidence="2">
    <location>
        <begin position="1224"/>
        <end position="1237"/>
    </location>
</feature>
<feature type="compositionally biased region" description="Polar residues" evidence="2">
    <location>
        <begin position="1054"/>
        <end position="1073"/>
    </location>
</feature>
<evidence type="ECO:0000313" key="3">
    <source>
        <dbReference type="EMBL" id="CAD8820358.1"/>
    </source>
</evidence>
<feature type="region of interest" description="Disordered" evidence="2">
    <location>
        <begin position="1369"/>
        <end position="1416"/>
    </location>
</feature>
<feature type="compositionally biased region" description="Basic and acidic residues" evidence="2">
    <location>
        <begin position="1201"/>
        <end position="1217"/>
    </location>
</feature>
<feature type="compositionally biased region" description="Basic and acidic residues" evidence="2">
    <location>
        <begin position="1277"/>
        <end position="1292"/>
    </location>
</feature>
<feature type="compositionally biased region" description="Low complexity" evidence="2">
    <location>
        <begin position="1295"/>
        <end position="1314"/>
    </location>
</feature>
<gene>
    <name evidence="3" type="ORF">TOLI1172_LOCUS4750</name>
</gene>
<feature type="compositionally biased region" description="Low complexity" evidence="2">
    <location>
        <begin position="889"/>
        <end position="909"/>
    </location>
</feature>
<dbReference type="SUPFAM" id="SSF48371">
    <property type="entry name" value="ARM repeat"/>
    <property type="match status" value="1"/>
</dbReference>
<dbReference type="PROSITE" id="PS50077">
    <property type="entry name" value="HEAT_REPEAT"/>
    <property type="match status" value="1"/>
</dbReference>
<feature type="compositionally biased region" description="Polar residues" evidence="2">
    <location>
        <begin position="847"/>
        <end position="867"/>
    </location>
</feature>
<feature type="compositionally biased region" description="Polar residues" evidence="2">
    <location>
        <begin position="1395"/>
        <end position="1416"/>
    </location>
</feature>
<feature type="compositionally biased region" description="Basic and acidic residues" evidence="2">
    <location>
        <begin position="759"/>
        <end position="771"/>
    </location>
</feature>
<dbReference type="InterPro" id="IPR016024">
    <property type="entry name" value="ARM-type_fold"/>
</dbReference>
<reference evidence="3" key="1">
    <citation type="submission" date="2021-01" db="EMBL/GenBank/DDBJ databases">
        <authorList>
            <person name="Corre E."/>
            <person name="Pelletier E."/>
            <person name="Niang G."/>
            <person name="Scheremetjew M."/>
            <person name="Finn R."/>
            <person name="Kale V."/>
            <person name="Holt S."/>
            <person name="Cochrane G."/>
            <person name="Meng A."/>
            <person name="Brown T."/>
            <person name="Cohen L."/>
        </authorList>
    </citation>
    <scope>NUCLEOTIDE SEQUENCE</scope>
    <source>
        <strain evidence="3">CCMP3278</strain>
    </source>
</reference>
<protein>
    <submittedName>
        <fullName evidence="3">Uncharacterized protein</fullName>
    </submittedName>
</protein>
<evidence type="ECO:0000256" key="2">
    <source>
        <dbReference type="SAM" id="MobiDB-lite"/>
    </source>
</evidence>
<feature type="compositionally biased region" description="Low complexity" evidence="2">
    <location>
        <begin position="960"/>
        <end position="986"/>
    </location>
</feature>
<feature type="compositionally biased region" description="Low complexity" evidence="2">
    <location>
        <begin position="1030"/>
        <end position="1049"/>
    </location>
</feature>
<evidence type="ECO:0000256" key="1">
    <source>
        <dbReference type="PROSITE-ProRule" id="PRU00103"/>
    </source>
</evidence>
<accession>A0A7S1ES48</accession>
<organism evidence="3">
    <name type="scientific">Timspurckia oligopyrenoides</name>
    <dbReference type="NCBI Taxonomy" id="708627"/>
    <lineage>
        <taxon>Eukaryota</taxon>
        <taxon>Rhodophyta</taxon>
        <taxon>Bangiophyceae</taxon>
        <taxon>Porphyridiales</taxon>
        <taxon>Porphyridiaceae</taxon>
        <taxon>Timspurckia</taxon>
    </lineage>
</organism>